<dbReference type="GeneID" id="30993814"/>
<sequence length="558" mass="64459">MFELLVKSSSLNLIPNLKIVMDFEESVLSTRTNIMLLKALRTHAHDDCSSLSIKIFYSLMDDHAEGKISLSQNEIEQVCQTFLQCISRSNNITNLLTLKNSYHNYISVFSHNTLLEISYLSAFIHISFNASNFQGGIEIFESSFLSVTNLEIEGTHDPSTALTYLPTKRFLDLLCSHQDWNRLLTWLEKIDNISGDFITPKDWLKFLSFGLNIANYNLVKTVYDHFIMKGFDKGITRHDILFDPSITNSVTKENRIIKLINDEIIFQILHIFALEGDVGLTLRLIESHYVHKTLKGERALTLELCIQIIAAYCYYRSASLHQSGEDEDMIRVLKVLNGFVVKLKTKNNAQELISYRDITAHMSHRFLEYKVKDINVERASQKIKRIEQSIKDLEENLINPDVILPRKIKNDNVYVHSLGNILANLTILESFINKHINLMIDEKFDVDTVKLFINCILNHINLRQNSSGMIKALLTLKTLNYKVASEWLNKDLFEIILYSISNSTASKLTSLGLYQFFKSQSWSLSHHQYIALITASLRGDKFNDLLEYYVYEYLRDYD</sequence>
<proteinExistence type="predicted"/>
<dbReference type="Pfam" id="PF13762">
    <property type="entry name" value="MNE1"/>
    <property type="match status" value="1"/>
</dbReference>
<dbReference type="RefSeq" id="XP_020078263.1">
    <property type="nucleotide sequence ID" value="XM_020219264.1"/>
</dbReference>
<organism evidence="1 2">
    <name type="scientific">Hyphopichia burtonii NRRL Y-1933</name>
    <dbReference type="NCBI Taxonomy" id="984485"/>
    <lineage>
        <taxon>Eukaryota</taxon>
        <taxon>Fungi</taxon>
        <taxon>Dikarya</taxon>
        <taxon>Ascomycota</taxon>
        <taxon>Saccharomycotina</taxon>
        <taxon>Pichiomycetes</taxon>
        <taxon>Debaryomycetaceae</taxon>
        <taxon>Hyphopichia</taxon>
    </lineage>
</organism>
<feature type="non-terminal residue" evidence="1">
    <location>
        <position position="558"/>
    </location>
</feature>
<dbReference type="GO" id="GO:1990904">
    <property type="term" value="C:ribonucleoprotein complex"/>
    <property type="evidence" value="ECO:0007669"/>
    <property type="project" value="InterPro"/>
</dbReference>
<reference evidence="2" key="1">
    <citation type="submission" date="2016-05" db="EMBL/GenBank/DDBJ databases">
        <title>Comparative genomics of biotechnologically important yeasts.</title>
        <authorList>
            <consortium name="DOE Joint Genome Institute"/>
            <person name="Riley R."/>
            <person name="Haridas S."/>
            <person name="Wolfe K.H."/>
            <person name="Lopes M.R."/>
            <person name="Hittinger C.T."/>
            <person name="Goker M."/>
            <person name="Salamov A."/>
            <person name="Wisecaver J."/>
            <person name="Long T.M."/>
            <person name="Aerts A.L."/>
            <person name="Barry K."/>
            <person name="Choi C."/>
            <person name="Clum A."/>
            <person name="Coughlan A.Y."/>
            <person name="Deshpande S."/>
            <person name="Douglass A.P."/>
            <person name="Hanson S.J."/>
            <person name="Klenk H.-P."/>
            <person name="Labutti K."/>
            <person name="Lapidus A."/>
            <person name="Lindquist E."/>
            <person name="Lipzen A."/>
            <person name="Meier-Kolthoff J.P."/>
            <person name="Ohm R.A."/>
            <person name="Otillar R.P."/>
            <person name="Pangilinan J."/>
            <person name="Peng Y."/>
            <person name="Rokas A."/>
            <person name="Rosa C.A."/>
            <person name="Scheuner C."/>
            <person name="Sibirny A.A."/>
            <person name="Slot J.C."/>
            <person name="Stielow J.B."/>
            <person name="Sun H."/>
            <person name="Kurtzman C.P."/>
            <person name="Blackwell M."/>
            <person name="Grigoriev I.V."/>
            <person name="Jeffries T.W."/>
        </authorList>
    </citation>
    <scope>NUCLEOTIDE SEQUENCE [LARGE SCALE GENOMIC DNA]</scope>
    <source>
        <strain evidence="2">NRRL Y-1933</strain>
    </source>
</reference>
<dbReference type="Proteomes" id="UP000095085">
    <property type="component" value="Unassembled WGS sequence"/>
</dbReference>
<evidence type="ECO:0000313" key="1">
    <source>
        <dbReference type="EMBL" id="ODV69196.1"/>
    </source>
</evidence>
<accession>A0A1E4RPP5</accession>
<gene>
    <name evidence="1" type="ORF">HYPBUDRAFT_121541</name>
</gene>
<evidence type="ECO:0000313" key="2">
    <source>
        <dbReference type="Proteomes" id="UP000095085"/>
    </source>
</evidence>
<keyword evidence="2" id="KW-1185">Reference proteome</keyword>
<dbReference type="EMBL" id="KV454539">
    <property type="protein sequence ID" value="ODV69196.1"/>
    <property type="molecule type" value="Genomic_DNA"/>
</dbReference>
<protein>
    <submittedName>
        <fullName evidence="1">Uncharacterized protein</fullName>
    </submittedName>
</protein>
<dbReference type="InterPro" id="IPR025694">
    <property type="entry name" value="MNE1"/>
</dbReference>
<name>A0A1E4RPP5_9ASCO</name>
<dbReference type="GO" id="GO:0000372">
    <property type="term" value="P:Group I intron splicing"/>
    <property type="evidence" value="ECO:0007669"/>
    <property type="project" value="InterPro"/>
</dbReference>
<dbReference type="OrthoDB" id="4083723at2759"/>
<dbReference type="AlphaFoldDB" id="A0A1E4RPP5"/>